<dbReference type="KEGG" id="bgt:106053618"/>
<dbReference type="STRING" id="6526.A0A2C9K6V4"/>
<dbReference type="CDD" id="cd01087">
    <property type="entry name" value="Prolidase"/>
    <property type="match status" value="1"/>
</dbReference>
<reference evidence="8" key="1">
    <citation type="submission" date="2020-05" db="UniProtKB">
        <authorList>
            <consortium name="EnsemblMetazoa"/>
        </authorList>
    </citation>
    <scope>IDENTIFICATION</scope>
    <source>
        <strain evidence="8">BB02</strain>
    </source>
</reference>
<dbReference type="InterPro" id="IPR007865">
    <property type="entry name" value="Aminopep_P_N"/>
</dbReference>
<evidence type="ECO:0000256" key="4">
    <source>
        <dbReference type="ARBA" id="ARBA00022801"/>
    </source>
</evidence>
<dbReference type="InterPro" id="IPR000994">
    <property type="entry name" value="Pept_M24"/>
</dbReference>
<name>A0A2C9K6V4_BIOGL</name>
<dbReference type="InterPro" id="IPR052433">
    <property type="entry name" value="X-Pro_dipept-like"/>
</dbReference>
<dbReference type="VEuPathDB" id="VectorBase:BGLAX_039304"/>
<gene>
    <name evidence="8" type="primary">106053618</name>
</gene>
<evidence type="ECO:0000256" key="6">
    <source>
        <dbReference type="SAM" id="SignalP"/>
    </source>
</evidence>
<feature type="signal peptide" evidence="6">
    <location>
        <begin position="1"/>
        <end position="17"/>
    </location>
</feature>
<sequence length="518" mass="58893">MLHFSVLGLNVLILVFGETRPMETLQTLLSRKAVIMKVISFRRLFLPFTSHVRYFGQPAAQTHPHLIAEGEVTPGISRKEIYTRRCKLVTTALDMFKGMKSAYSHLFIFPSATTQYMTNDIPYVFRQNSDFLYFSGFQEPDSLLLIEASGNKSSRGEHIANLFVPRKDPAKELWDGPRSGTEGAIALTGVDGAFNSNELEKYLHHYNKTHKDYVLWYNHAKPIHQEFHNQVLGQVLHDKRYKCVENTAALAHRLRVLKSQPEIRLIQQSITIACESFIEVMKFSKPQANEAHLWAKMDFECRMRGAEFLAYPPVVAGGPRANVIHYITNNQVIKDGHLVLMDAGCEFHGYASDLTRTWPVSGRFTEPQRLLYNATLRVQEMCIQMCTTDYSLDDIYNQMVLLLSAELTQLGIISPDTSYEQKLNLTRKFCPHHVGHYLGMDIHDTSLISRQIKLQPNMIVTIEPGLYIAEDDYTVSPEFRGIGLRIEDNILVTDSVPVNMSASCPKTVDDIETVLSSQ</sequence>
<dbReference type="AlphaFoldDB" id="A0A2C9K6V4"/>
<dbReference type="GO" id="GO:0005739">
    <property type="term" value="C:mitochondrion"/>
    <property type="evidence" value="ECO:0007669"/>
    <property type="project" value="TreeGrafter"/>
</dbReference>
<dbReference type="InterPro" id="IPR029149">
    <property type="entry name" value="Creatin/AminoP/Spt16_N"/>
</dbReference>
<dbReference type="VEuPathDB" id="VectorBase:BGLB014247"/>
<dbReference type="PANTHER" id="PTHR43226">
    <property type="entry name" value="XAA-PRO AMINOPEPTIDASE 3"/>
    <property type="match status" value="1"/>
</dbReference>
<keyword evidence="3" id="KW-0479">Metal-binding</keyword>
<feature type="domain" description="Aminopeptidase P N-terminal" evidence="7">
    <location>
        <begin position="76"/>
        <end position="224"/>
    </location>
</feature>
<comment type="similarity">
    <text evidence="2">Belongs to the peptidase M24B family.</text>
</comment>
<evidence type="ECO:0000313" key="9">
    <source>
        <dbReference type="Proteomes" id="UP000076420"/>
    </source>
</evidence>
<dbReference type="EnsemblMetazoa" id="BGLB014247-RC">
    <property type="protein sequence ID" value="BGLB014247-PC"/>
    <property type="gene ID" value="BGLB014247"/>
</dbReference>
<accession>A0A2C9K6V4</accession>
<dbReference type="Gene3D" id="3.90.230.10">
    <property type="entry name" value="Creatinase/methionine aminopeptidase superfamily"/>
    <property type="match status" value="1"/>
</dbReference>
<evidence type="ECO:0000313" key="8">
    <source>
        <dbReference type="EnsemblMetazoa" id="BGLB014247-PC"/>
    </source>
</evidence>
<evidence type="ECO:0000259" key="7">
    <source>
        <dbReference type="SMART" id="SM01011"/>
    </source>
</evidence>
<dbReference type="Gene3D" id="3.40.350.10">
    <property type="entry name" value="Creatinase/prolidase N-terminal domain"/>
    <property type="match status" value="1"/>
</dbReference>
<dbReference type="PANTHER" id="PTHR43226:SF4">
    <property type="entry name" value="XAA-PRO AMINOPEPTIDASE 3"/>
    <property type="match status" value="1"/>
</dbReference>
<organism evidence="8 9">
    <name type="scientific">Biomphalaria glabrata</name>
    <name type="common">Bloodfluke planorb</name>
    <name type="synonym">Freshwater snail</name>
    <dbReference type="NCBI Taxonomy" id="6526"/>
    <lineage>
        <taxon>Eukaryota</taxon>
        <taxon>Metazoa</taxon>
        <taxon>Spiralia</taxon>
        <taxon>Lophotrochozoa</taxon>
        <taxon>Mollusca</taxon>
        <taxon>Gastropoda</taxon>
        <taxon>Heterobranchia</taxon>
        <taxon>Euthyneura</taxon>
        <taxon>Panpulmonata</taxon>
        <taxon>Hygrophila</taxon>
        <taxon>Lymnaeoidea</taxon>
        <taxon>Planorbidae</taxon>
        <taxon>Biomphalaria</taxon>
    </lineage>
</organism>
<comment type="cofactor">
    <cofactor evidence="1">
        <name>Mn(2+)</name>
        <dbReference type="ChEBI" id="CHEBI:29035"/>
    </cofactor>
</comment>
<keyword evidence="5" id="KW-0464">Manganese</keyword>
<dbReference type="SMART" id="SM01011">
    <property type="entry name" value="AMP_N"/>
    <property type="match status" value="1"/>
</dbReference>
<dbReference type="SUPFAM" id="SSF55920">
    <property type="entry name" value="Creatinase/aminopeptidase"/>
    <property type="match status" value="1"/>
</dbReference>
<evidence type="ECO:0000256" key="5">
    <source>
        <dbReference type="ARBA" id="ARBA00023211"/>
    </source>
</evidence>
<dbReference type="InterPro" id="IPR036005">
    <property type="entry name" value="Creatinase/aminopeptidase-like"/>
</dbReference>
<dbReference type="GO" id="GO:0030145">
    <property type="term" value="F:manganese ion binding"/>
    <property type="evidence" value="ECO:0007669"/>
    <property type="project" value="InterPro"/>
</dbReference>
<proteinExistence type="inferred from homology"/>
<dbReference type="FunFam" id="3.90.230.10:FF:000002">
    <property type="entry name" value="Xaa-Pro aminopeptidase 3"/>
    <property type="match status" value="1"/>
</dbReference>
<dbReference type="GO" id="GO:0006508">
    <property type="term" value="P:proteolysis"/>
    <property type="evidence" value="ECO:0007669"/>
    <property type="project" value="TreeGrafter"/>
</dbReference>
<evidence type="ECO:0000256" key="3">
    <source>
        <dbReference type="ARBA" id="ARBA00022723"/>
    </source>
</evidence>
<feature type="chain" id="PRO_5012135228" description="Aminopeptidase P N-terminal domain-containing protein" evidence="6">
    <location>
        <begin position="18"/>
        <end position="518"/>
    </location>
</feature>
<dbReference type="GO" id="GO:0070006">
    <property type="term" value="F:metalloaminopeptidase activity"/>
    <property type="evidence" value="ECO:0007669"/>
    <property type="project" value="InterPro"/>
</dbReference>
<dbReference type="Proteomes" id="UP000076420">
    <property type="component" value="Unassembled WGS sequence"/>
</dbReference>
<keyword evidence="4" id="KW-0378">Hydrolase</keyword>
<protein>
    <recommendedName>
        <fullName evidence="7">Aminopeptidase P N-terminal domain-containing protein</fullName>
    </recommendedName>
</protein>
<evidence type="ECO:0000256" key="1">
    <source>
        <dbReference type="ARBA" id="ARBA00001936"/>
    </source>
</evidence>
<dbReference type="SUPFAM" id="SSF53092">
    <property type="entry name" value="Creatinase/prolidase N-terminal domain"/>
    <property type="match status" value="1"/>
</dbReference>
<evidence type="ECO:0000256" key="2">
    <source>
        <dbReference type="ARBA" id="ARBA00008766"/>
    </source>
</evidence>
<dbReference type="Pfam" id="PF05195">
    <property type="entry name" value="AMP_N"/>
    <property type="match status" value="1"/>
</dbReference>
<keyword evidence="6" id="KW-0732">Signal</keyword>
<dbReference type="Pfam" id="PF00557">
    <property type="entry name" value="Peptidase_M24"/>
    <property type="match status" value="1"/>
</dbReference>